<dbReference type="Pfam" id="PF22309">
    <property type="entry name" value="HK-GC-Chemotax_sensor"/>
    <property type="match status" value="1"/>
</dbReference>
<comment type="caution">
    <text evidence="2">The sequence shown here is derived from an EMBL/GenBank/DDBJ whole genome shotgun (WGS) entry which is preliminary data.</text>
</comment>
<gene>
    <name evidence="2" type="ORF">ENN52_01445</name>
</gene>
<reference evidence="2" key="1">
    <citation type="journal article" date="2020" name="mSystems">
        <title>Genome- and Community-Level Interaction Insights into Carbon Utilization and Element Cycling Functions of Hydrothermarchaeota in Hydrothermal Sediment.</title>
        <authorList>
            <person name="Zhou Z."/>
            <person name="Liu Y."/>
            <person name="Xu W."/>
            <person name="Pan J."/>
            <person name="Luo Z.H."/>
            <person name="Li M."/>
        </authorList>
    </citation>
    <scope>NUCLEOTIDE SEQUENCE</scope>
    <source>
        <strain evidence="2">SpSt-1183</strain>
    </source>
</reference>
<evidence type="ECO:0000313" key="2">
    <source>
        <dbReference type="EMBL" id="HDS62801.1"/>
    </source>
</evidence>
<sequence>MKPTSLIALLALLACCTMGAGCVQSPASDDTDAEMLSLLNTMQSEIDGALTAIDRSAEMTAANLSLTGLAGPGVDALLSEALQSDPSVITATVIARNGTVAAVQPYIDELAGADLGDQAVVQEVFTREAPVMSDLFALRQGGYAATIEHPVFSSDGEVIGAVSLAFQPEVLVRRYAEPAVAGTPYTVMALQPGGLVLYDADPGEIGKETLNDTLYADFPELLDAARQYAENRSGHTTYSFYAAGSGTVVRKEAYWTTVGLHRTEWRLSVIREIGA</sequence>
<dbReference type="Gene3D" id="3.30.450.20">
    <property type="entry name" value="PAS domain"/>
    <property type="match status" value="1"/>
</dbReference>
<dbReference type="Proteomes" id="UP000885648">
    <property type="component" value="Unassembled WGS sequence"/>
</dbReference>
<evidence type="ECO:0000259" key="1">
    <source>
        <dbReference type="Pfam" id="PF22309"/>
    </source>
</evidence>
<dbReference type="PROSITE" id="PS51257">
    <property type="entry name" value="PROKAR_LIPOPROTEIN"/>
    <property type="match status" value="1"/>
</dbReference>
<organism evidence="2">
    <name type="scientific">Methanofollis liminatans</name>
    <dbReference type="NCBI Taxonomy" id="2201"/>
    <lineage>
        <taxon>Archaea</taxon>
        <taxon>Methanobacteriati</taxon>
        <taxon>Methanobacteriota</taxon>
        <taxon>Stenosarchaea group</taxon>
        <taxon>Methanomicrobia</taxon>
        <taxon>Methanomicrobiales</taxon>
        <taxon>Methanomicrobiaceae</taxon>
        <taxon>Methanofollis</taxon>
    </lineage>
</organism>
<accession>A0A831LQS6</accession>
<dbReference type="EMBL" id="DSBY01000064">
    <property type="protein sequence ID" value="HDS62801.1"/>
    <property type="molecule type" value="Genomic_DNA"/>
</dbReference>
<dbReference type="CDD" id="cd18773">
    <property type="entry name" value="PDC1_HK_sensor"/>
    <property type="match status" value="1"/>
</dbReference>
<protein>
    <recommendedName>
        <fullName evidence="1">Dret-0059-like sensor domain-containing protein</fullName>
    </recommendedName>
</protein>
<name>A0A831LQS6_9EURY</name>
<feature type="domain" description="Dret-0059-like sensor" evidence="1">
    <location>
        <begin position="49"/>
        <end position="168"/>
    </location>
</feature>
<dbReference type="InterPro" id="IPR054513">
    <property type="entry name" value="Dret_0059-like_sensor"/>
</dbReference>
<dbReference type="AlphaFoldDB" id="A0A831LQS6"/>
<proteinExistence type="predicted"/>